<feature type="compositionally biased region" description="Low complexity" evidence="1">
    <location>
        <begin position="9"/>
        <end position="35"/>
    </location>
</feature>
<evidence type="ECO:0000313" key="3">
    <source>
        <dbReference type="Proteomes" id="UP001596119"/>
    </source>
</evidence>
<gene>
    <name evidence="2" type="ORF">ACFQH9_07355</name>
</gene>
<comment type="caution">
    <text evidence="2">The sequence shown here is derived from an EMBL/GenBank/DDBJ whole genome shotgun (WGS) entry which is preliminary data.</text>
</comment>
<dbReference type="EMBL" id="JBHSQK010000011">
    <property type="protein sequence ID" value="MFC5948089.1"/>
    <property type="molecule type" value="Genomic_DNA"/>
</dbReference>
<accession>A0ABW1I6U2</accession>
<organism evidence="2 3">
    <name type="scientific">Pseudonocardia lutea</name>
    <dbReference type="NCBI Taxonomy" id="2172015"/>
    <lineage>
        <taxon>Bacteria</taxon>
        <taxon>Bacillati</taxon>
        <taxon>Actinomycetota</taxon>
        <taxon>Actinomycetes</taxon>
        <taxon>Pseudonocardiales</taxon>
        <taxon>Pseudonocardiaceae</taxon>
        <taxon>Pseudonocardia</taxon>
    </lineage>
</organism>
<proteinExistence type="predicted"/>
<evidence type="ECO:0000256" key="1">
    <source>
        <dbReference type="SAM" id="MobiDB-lite"/>
    </source>
</evidence>
<reference evidence="3" key="1">
    <citation type="journal article" date="2019" name="Int. J. Syst. Evol. Microbiol.">
        <title>The Global Catalogue of Microorganisms (GCM) 10K type strain sequencing project: providing services to taxonomists for standard genome sequencing and annotation.</title>
        <authorList>
            <consortium name="The Broad Institute Genomics Platform"/>
            <consortium name="The Broad Institute Genome Sequencing Center for Infectious Disease"/>
            <person name="Wu L."/>
            <person name="Ma J."/>
        </authorList>
    </citation>
    <scope>NUCLEOTIDE SEQUENCE [LARGE SCALE GENOMIC DNA]</scope>
    <source>
        <strain evidence="3">CGMCC 4.7397</strain>
    </source>
</reference>
<feature type="region of interest" description="Disordered" evidence="1">
    <location>
        <begin position="1"/>
        <end position="38"/>
    </location>
</feature>
<evidence type="ECO:0000313" key="2">
    <source>
        <dbReference type="EMBL" id="MFC5948089.1"/>
    </source>
</evidence>
<protein>
    <submittedName>
        <fullName evidence="2">Uncharacterized protein</fullName>
    </submittedName>
</protein>
<dbReference type="Proteomes" id="UP001596119">
    <property type="component" value="Unassembled WGS sequence"/>
</dbReference>
<name>A0ABW1I6U2_9PSEU</name>
<sequence>MPTDLSSVPSSATATAPARAATSAAPARTDRSATPLVDPDILRALESLHGDGVDA</sequence>
<keyword evidence="3" id="KW-1185">Reference proteome</keyword>
<dbReference type="RefSeq" id="WP_379565146.1">
    <property type="nucleotide sequence ID" value="NZ_JBHSQK010000011.1"/>
</dbReference>